<dbReference type="Pfam" id="PF09685">
    <property type="entry name" value="MamF_MmsF"/>
    <property type="match status" value="1"/>
</dbReference>
<keyword evidence="2 5" id="KW-0812">Transmembrane</keyword>
<sequence length="150" mass="17096">MSTNNHKNIATFIHLSIFSKYFFPLGNYIMPLILWTVNKEKSSFIDRHGKQAINFQLSILLYTIILGTFSFPFFVFNVFDNISFDHLSSFHDLSINLSDSGGFWALTGVSFIGLLALIGFFLEIIFIITASLKANKGETYTYPLTINFIK</sequence>
<protein>
    <submittedName>
        <fullName evidence="6">DUF4870 domain-containing protein</fullName>
    </submittedName>
</protein>
<comment type="caution">
    <text evidence="6">The sequence shown here is derived from an EMBL/GenBank/DDBJ whole genome shotgun (WGS) entry which is preliminary data.</text>
</comment>
<keyword evidence="4 5" id="KW-0472">Membrane</keyword>
<evidence type="ECO:0000313" key="6">
    <source>
        <dbReference type="EMBL" id="MFD2590026.1"/>
    </source>
</evidence>
<keyword evidence="7" id="KW-1185">Reference proteome</keyword>
<accession>A0ABW5N5I2</accession>
<evidence type="ECO:0000256" key="3">
    <source>
        <dbReference type="ARBA" id="ARBA00022989"/>
    </source>
</evidence>
<proteinExistence type="predicted"/>
<dbReference type="RefSeq" id="WP_176029547.1">
    <property type="nucleotide sequence ID" value="NZ_JBHSJV010000001.1"/>
</dbReference>
<evidence type="ECO:0000256" key="5">
    <source>
        <dbReference type="SAM" id="Phobius"/>
    </source>
</evidence>
<reference evidence="7" key="1">
    <citation type="journal article" date="2019" name="Int. J. Syst. Evol. Microbiol.">
        <title>The Global Catalogue of Microorganisms (GCM) 10K type strain sequencing project: providing services to taxonomists for standard genome sequencing and annotation.</title>
        <authorList>
            <consortium name="The Broad Institute Genomics Platform"/>
            <consortium name="The Broad Institute Genome Sequencing Center for Infectious Disease"/>
            <person name="Wu L."/>
            <person name="Ma J."/>
        </authorList>
    </citation>
    <scope>NUCLEOTIDE SEQUENCE [LARGE SCALE GENOMIC DNA]</scope>
    <source>
        <strain evidence="7">KCTC 42423</strain>
    </source>
</reference>
<dbReference type="EMBL" id="JBHULX010000003">
    <property type="protein sequence ID" value="MFD2590026.1"/>
    <property type="molecule type" value="Genomic_DNA"/>
</dbReference>
<evidence type="ECO:0000256" key="4">
    <source>
        <dbReference type="ARBA" id="ARBA00023136"/>
    </source>
</evidence>
<feature type="transmembrane region" description="Helical" evidence="5">
    <location>
        <begin position="21"/>
        <end position="38"/>
    </location>
</feature>
<comment type="subcellular location">
    <subcellularLocation>
        <location evidence="1">Membrane</location>
        <topology evidence="1">Multi-pass membrane protein</topology>
    </subcellularLocation>
</comment>
<feature type="transmembrane region" description="Helical" evidence="5">
    <location>
        <begin position="59"/>
        <end position="79"/>
    </location>
</feature>
<evidence type="ECO:0000256" key="2">
    <source>
        <dbReference type="ARBA" id="ARBA00022692"/>
    </source>
</evidence>
<evidence type="ECO:0000313" key="7">
    <source>
        <dbReference type="Proteomes" id="UP001597459"/>
    </source>
</evidence>
<organism evidence="6 7">
    <name type="scientific">Aquimarina hainanensis</name>
    <dbReference type="NCBI Taxonomy" id="1578017"/>
    <lineage>
        <taxon>Bacteria</taxon>
        <taxon>Pseudomonadati</taxon>
        <taxon>Bacteroidota</taxon>
        <taxon>Flavobacteriia</taxon>
        <taxon>Flavobacteriales</taxon>
        <taxon>Flavobacteriaceae</taxon>
        <taxon>Aquimarina</taxon>
    </lineage>
</organism>
<feature type="transmembrane region" description="Helical" evidence="5">
    <location>
        <begin position="103"/>
        <end position="128"/>
    </location>
</feature>
<gene>
    <name evidence="6" type="ORF">ACFSTE_04240</name>
</gene>
<keyword evidence="3 5" id="KW-1133">Transmembrane helix</keyword>
<dbReference type="Proteomes" id="UP001597459">
    <property type="component" value="Unassembled WGS sequence"/>
</dbReference>
<dbReference type="InterPro" id="IPR019109">
    <property type="entry name" value="MamF_MmsF"/>
</dbReference>
<evidence type="ECO:0000256" key="1">
    <source>
        <dbReference type="ARBA" id="ARBA00004141"/>
    </source>
</evidence>
<name>A0ABW5N5I2_9FLAO</name>